<proteinExistence type="predicted"/>
<dbReference type="PROSITE" id="PS51725">
    <property type="entry name" value="ABM"/>
    <property type="match status" value="1"/>
</dbReference>
<accession>A0A1J5QH63</accession>
<dbReference type="InterPro" id="IPR011008">
    <property type="entry name" value="Dimeric_a/b-barrel"/>
</dbReference>
<dbReference type="GO" id="GO:0004497">
    <property type="term" value="F:monooxygenase activity"/>
    <property type="evidence" value="ECO:0007669"/>
    <property type="project" value="UniProtKB-KW"/>
</dbReference>
<dbReference type="EMBL" id="MLJW01000766">
    <property type="protein sequence ID" value="OIQ82792.1"/>
    <property type="molecule type" value="Genomic_DNA"/>
</dbReference>
<protein>
    <submittedName>
        <fullName evidence="2">Antibiotic biosynthesis monooxygenase</fullName>
    </submittedName>
</protein>
<comment type="caution">
    <text evidence="2">The sequence shown here is derived from an EMBL/GenBank/DDBJ whole genome shotgun (WGS) entry which is preliminary data.</text>
</comment>
<dbReference type="Pfam" id="PF03992">
    <property type="entry name" value="ABM"/>
    <property type="match status" value="1"/>
</dbReference>
<feature type="domain" description="ABM" evidence="1">
    <location>
        <begin position="5"/>
        <end position="94"/>
    </location>
</feature>
<dbReference type="InterPro" id="IPR050744">
    <property type="entry name" value="AI-2_Isomerase_LsrG"/>
</dbReference>
<dbReference type="PANTHER" id="PTHR33336">
    <property type="entry name" value="QUINOL MONOOXYGENASE YGIN-RELATED"/>
    <property type="match status" value="1"/>
</dbReference>
<dbReference type="SUPFAM" id="SSF54909">
    <property type="entry name" value="Dimeric alpha+beta barrel"/>
    <property type="match status" value="1"/>
</dbReference>
<evidence type="ECO:0000313" key="2">
    <source>
        <dbReference type="EMBL" id="OIQ82792.1"/>
    </source>
</evidence>
<dbReference type="InterPro" id="IPR007138">
    <property type="entry name" value="ABM_dom"/>
</dbReference>
<dbReference type="PANTHER" id="PTHR33336:SF15">
    <property type="entry name" value="ABM DOMAIN-CONTAINING PROTEIN"/>
    <property type="match status" value="1"/>
</dbReference>
<dbReference type="AlphaFoldDB" id="A0A1J5QH63"/>
<reference evidence="2" key="1">
    <citation type="submission" date="2016-10" db="EMBL/GenBank/DDBJ databases">
        <title>Sequence of Gallionella enrichment culture.</title>
        <authorList>
            <person name="Poehlein A."/>
            <person name="Muehling M."/>
            <person name="Daniel R."/>
        </authorList>
    </citation>
    <scope>NUCLEOTIDE SEQUENCE</scope>
</reference>
<sequence>MTMSTTLIATFTARAGEGATVARLIATYADVVRSEPGNERFEPFTDAEDDHRFVVVESYRDDDAFAAHLEARANADFNTELLHHIVEPASVLQFLHPAGA</sequence>
<gene>
    <name evidence="2" type="ORF">GALL_354110</name>
</gene>
<dbReference type="Gene3D" id="3.30.70.100">
    <property type="match status" value="1"/>
</dbReference>
<evidence type="ECO:0000259" key="1">
    <source>
        <dbReference type="PROSITE" id="PS51725"/>
    </source>
</evidence>
<keyword evidence="2" id="KW-0503">Monooxygenase</keyword>
<organism evidence="2">
    <name type="scientific">mine drainage metagenome</name>
    <dbReference type="NCBI Taxonomy" id="410659"/>
    <lineage>
        <taxon>unclassified sequences</taxon>
        <taxon>metagenomes</taxon>
        <taxon>ecological metagenomes</taxon>
    </lineage>
</organism>
<name>A0A1J5QH63_9ZZZZ</name>
<keyword evidence="2" id="KW-0560">Oxidoreductase</keyword>